<feature type="domain" description="AH" evidence="2">
    <location>
        <begin position="188"/>
        <end position="290"/>
    </location>
</feature>
<dbReference type="Gene3D" id="1.25.70.10">
    <property type="entry name" value="Transcription termination factor 3, mitochondrial"/>
    <property type="match status" value="1"/>
</dbReference>
<dbReference type="InterPro" id="IPR027267">
    <property type="entry name" value="AH/BAR_dom_sf"/>
</dbReference>
<feature type="domain" description="AH" evidence="2">
    <location>
        <begin position="120"/>
        <end position="187"/>
    </location>
</feature>
<dbReference type="InterPro" id="IPR038538">
    <property type="entry name" value="MTERF_sf"/>
</dbReference>
<feature type="compositionally biased region" description="Basic residues" evidence="1">
    <location>
        <begin position="385"/>
        <end position="396"/>
    </location>
</feature>
<evidence type="ECO:0000256" key="1">
    <source>
        <dbReference type="SAM" id="MobiDB-lite"/>
    </source>
</evidence>
<reference evidence="3 4" key="1">
    <citation type="submission" date="2021-04" db="EMBL/GenBank/DDBJ databases">
        <authorList>
            <person name="Bliznina A."/>
        </authorList>
    </citation>
    <scope>NUCLEOTIDE SEQUENCE [LARGE SCALE GENOMIC DNA]</scope>
</reference>
<protein>
    <submittedName>
        <fullName evidence="3">Oidioi.mRNA.OKI2018_I69.PAR.g11823.t1.cds</fullName>
    </submittedName>
</protein>
<dbReference type="SUPFAM" id="SSF103657">
    <property type="entry name" value="BAR/IMD domain-like"/>
    <property type="match status" value="1"/>
</dbReference>
<feature type="compositionally biased region" description="Acidic residues" evidence="1">
    <location>
        <begin position="407"/>
        <end position="416"/>
    </location>
</feature>
<proteinExistence type="predicted"/>
<feature type="compositionally biased region" description="Polar residues" evidence="1">
    <location>
        <begin position="57"/>
        <end position="69"/>
    </location>
</feature>
<dbReference type="PANTHER" id="PTHR12722:SF0">
    <property type="entry name" value="PROTEIN FAM50A"/>
    <property type="match status" value="1"/>
</dbReference>
<feature type="compositionally biased region" description="Low complexity" evidence="1">
    <location>
        <begin position="11"/>
        <end position="24"/>
    </location>
</feature>
<dbReference type="Pfam" id="PF04921">
    <property type="entry name" value="XAP5"/>
    <property type="match status" value="1"/>
</dbReference>
<sequence>MSEEEQPKTESTPASVPAPVESPAAPTPVLPKMDVSPDQTPLESPEAEDLPDRTIPIKNSQGESPQRSTIPKPDVLKNVQLPKELIPNPENLDKLKRWGLKHYRVNRQRIQELMGTATITAEPDLDPRVEKLHDHLTRYKELHQMGEELATRFKALTATQKKLGDFFSEMSLKSTDLQDEFSYNADTQTLREYQKSRVEFDAYRTDLEKLQALQGTPGAPKDLDQKLETSTASFVQRKETLDKFKEALIIKLKLLDENRHKVMSKQLLLLHNGVSAYFAGNQQALAGAVQEFSAHLQSEKEIEKIKSELEQKKKAVMEEMPTAHVPEYESFSKNVDNVEEDLRSNTVGLVTLSEMKEKQRLAVEERERQIALRLAEDKKKTEKEKKRRAKEKKRNRKLADKNKISFGDDEEEENQEVEIKKKRIGKDLTVDTSFLPSDGKNEREQAEREEIRKIWIEQQARLKNQIMEFEYVYWDGSPHPRDLVVKKGDTIETFLQRCRQQLRIDFIEMKTQAVDQMMFIKADTIIPHQYTFYDLIVTKAEGKSGTLFDFQKDQDNIKVENTAVMAKATVKVCTRNWYENNKHVYPANVWESYEPEKKYEKYKKSGKVEDGSKAGLEINTKASRCPNCGYGRGKLGEISYGTCYLCCEYKDALNSCFRNMIRWRCPCRKIIKRCTSNLSPLTENLKNLDEKRDLPLAAYKNIPKLEPIYSVDTGLSDEDYGSNGELKPLLPQEIVDDINSRWSVATPTFPYEPLPESTWEMYRRPETGPERKLSVYEKHRAKLVAERIELEFKDFAAHFSEETAKSQKTRAVGAATYGKIPGVRRQWLQLKSPAMKPLPSGYFNYDKAKAESLVEQGLFRLVGFENLHLLTPSSNDSSELKATELEHSVIFTSLEQKYKLLKKNLEENFIKDAPFLTRSEVFERFADPEYKSDISSLQENLSKVINRPLTEVVALQNLILDRSHLNHIDVNSLFLKNWELHDLLKVITPEMMSVTLDALRNETGITFGSDLGNVLMNCPEYITLSPKVIRDRRESFIGWDFDGHVLGDIIRFCPEAFLESDYDKMEAKIQYLAMRCNCPRDTMVELGLLGLPIEEISAKYEFCYRRGVISRPSKKERRLEMKKHKGKVYQEIHDEKKRSAIARIFASSHEEFLEFAEASARDFEIWIKSWHAELESLDGLAENTVHTLLGMKVPFVINRETINRIKHQGQVRASWGIESLVNSRGAAQPVWEVHEEEFDKSTENDLYRELKNYGNENFSDFDEERLEVVESDLESMRWGKPYIKIDYETALDLYYNKEYLDESEYS</sequence>
<accession>A0ABN7S4T8</accession>
<dbReference type="PANTHER" id="PTHR12722">
    <property type="entry name" value="XAP-5 PROTEIN-RELATED"/>
    <property type="match status" value="1"/>
</dbReference>
<evidence type="ECO:0000259" key="2">
    <source>
        <dbReference type="PROSITE" id="PS50870"/>
    </source>
</evidence>
<feature type="region of interest" description="Disordered" evidence="1">
    <location>
        <begin position="378"/>
        <end position="417"/>
    </location>
</feature>
<dbReference type="Pfam" id="PF06456">
    <property type="entry name" value="Arfaptin"/>
    <property type="match status" value="1"/>
</dbReference>
<name>A0ABN7S4T8_OIKDI</name>
<gene>
    <name evidence="3" type="ORF">OKIOD_LOCUS3381</name>
</gene>
<dbReference type="Gene3D" id="1.20.1270.60">
    <property type="entry name" value="Arfaptin homology (AH) domain/BAR domain"/>
    <property type="match status" value="2"/>
</dbReference>
<dbReference type="PROSITE" id="PS50870">
    <property type="entry name" value="AH"/>
    <property type="match status" value="2"/>
</dbReference>
<dbReference type="InterPro" id="IPR048337">
    <property type="entry name" value="FAM50A/XAP5_C"/>
</dbReference>
<organism evidence="3 4">
    <name type="scientific">Oikopleura dioica</name>
    <name type="common">Tunicate</name>
    <dbReference type="NCBI Taxonomy" id="34765"/>
    <lineage>
        <taxon>Eukaryota</taxon>
        <taxon>Metazoa</taxon>
        <taxon>Chordata</taxon>
        <taxon>Tunicata</taxon>
        <taxon>Appendicularia</taxon>
        <taxon>Copelata</taxon>
        <taxon>Oikopleuridae</taxon>
        <taxon>Oikopleura</taxon>
    </lineage>
</organism>
<evidence type="ECO:0000313" key="4">
    <source>
        <dbReference type="Proteomes" id="UP001158576"/>
    </source>
</evidence>
<evidence type="ECO:0000313" key="3">
    <source>
        <dbReference type="EMBL" id="CAG5088382.1"/>
    </source>
</evidence>
<dbReference type="SMART" id="SM01015">
    <property type="entry name" value="Arfaptin"/>
    <property type="match status" value="1"/>
</dbReference>
<dbReference type="EMBL" id="OU015568">
    <property type="protein sequence ID" value="CAG5088382.1"/>
    <property type="molecule type" value="Genomic_DNA"/>
</dbReference>
<keyword evidence="4" id="KW-1185">Reference proteome</keyword>
<dbReference type="InterPro" id="IPR010504">
    <property type="entry name" value="AH_dom"/>
</dbReference>
<dbReference type="Proteomes" id="UP001158576">
    <property type="component" value="Chromosome PAR"/>
</dbReference>
<dbReference type="InterPro" id="IPR007005">
    <property type="entry name" value="XAP5"/>
</dbReference>
<feature type="region of interest" description="Disordered" evidence="1">
    <location>
        <begin position="1"/>
        <end position="72"/>
    </location>
</feature>